<evidence type="ECO:0000256" key="3">
    <source>
        <dbReference type="ARBA" id="ARBA00022525"/>
    </source>
</evidence>
<feature type="domain" description="Serpin" evidence="10">
    <location>
        <begin position="40"/>
        <end position="405"/>
    </location>
</feature>
<organism evidence="11">
    <name type="scientific">Hadrurus spadix</name>
    <dbReference type="NCBI Taxonomy" id="141984"/>
    <lineage>
        <taxon>Eukaryota</taxon>
        <taxon>Metazoa</taxon>
        <taxon>Ecdysozoa</taxon>
        <taxon>Arthropoda</taxon>
        <taxon>Chelicerata</taxon>
        <taxon>Arachnida</taxon>
        <taxon>Scorpiones</taxon>
        <taxon>Iurida</taxon>
        <taxon>Iuroidea</taxon>
        <taxon>Hadrurus</taxon>
    </lineage>
</organism>
<evidence type="ECO:0000256" key="8">
    <source>
        <dbReference type="RuleBase" id="RU000411"/>
    </source>
</evidence>
<dbReference type="InterPro" id="IPR036186">
    <property type="entry name" value="Serpin_sf"/>
</dbReference>
<dbReference type="FunFam" id="3.30.497.10:FF:000031">
    <property type="entry name" value="Putative salivary serpin"/>
    <property type="match status" value="1"/>
</dbReference>
<dbReference type="AlphaFoldDB" id="A0A1W7RAM3"/>
<reference evidence="11" key="1">
    <citation type="submission" date="2016-11" db="EMBL/GenBank/DDBJ databases">
        <title>Venom-gland transcriptomics and venom proteomics of the black-back scorpion (Hadrurus spadix) reveal detectability challenges and an unexplored realm of animal toxin diversity.</title>
        <authorList>
            <person name="Rokyta D.R."/>
            <person name="Ward M.J."/>
        </authorList>
    </citation>
    <scope>NUCLEOTIDE SEQUENCE</scope>
    <source>
        <tissue evidence="11">Venom gland</tissue>
    </source>
</reference>
<comment type="subcellular location">
    <subcellularLocation>
        <location evidence="1">Secreted</location>
    </subcellularLocation>
</comment>
<dbReference type="GO" id="GO:0005615">
    <property type="term" value="C:extracellular space"/>
    <property type="evidence" value="ECO:0007669"/>
    <property type="project" value="InterPro"/>
</dbReference>
<dbReference type="CDD" id="cd19577">
    <property type="entry name" value="serpinJ_IRS-2-like"/>
    <property type="match status" value="1"/>
</dbReference>
<dbReference type="Pfam" id="PF00079">
    <property type="entry name" value="Serpin"/>
    <property type="match status" value="1"/>
</dbReference>
<protein>
    <submittedName>
        <fullName evidence="11">Leukocyte elastase inhibitor</fullName>
    </submittedName>
</protein>
<keyword evidence="7" id="KW-0325">Glycoprotein</keyword>
<dbReference type="GO" id="GO:0004867">
    <property type="term" value="F:serine-type endopeptidase inhibitor activity"/>
    <property type="evidence" value="ECO:0007669"/>
    <property type="project" value="UniProtKB-KW"/>
</dbReference>
<comment type="similarity">
    <text evidence="2 8">Belongs to the serpin family.</text>
</comment>
<evidence type="ECO:0000256" key="2">
    <source>
        <dbReference type="ARBA" id="ARBA00009500"/>
    </source>
</evidence>
<keyword evidence="3" id="KW-0964">Secreted</keyword>
<accession>A0A1W7RAM3</accession>
<dbReference type="PANTHER" id="PTHR11461:SF211">
    <property type="entry name" value="GH10112P-RELATED"/>
    <property type="match status" value="1"/>
</dbReference>
<dbReference type="PANTHER" id="PTHR11461">
    <property type="entry name" value="SERINE PROTEASE INHIBITOR, SERPIN"/>
    <property type="match status" value="1"/>
</dbReference>
<dbReference type="PROSITE" id="PS00284">
    <property type="entry name" value="SERPIN"/>
    <property type="match status" value="1"/>
</dbReference>
<dbReference type="EMBL" id="GFAH01000205">
    <property type="protein sequence ID" value="JAV48184.1"/>
    <property type="molecule type" value="Transcribed_RNA"/>
</dbReference>
<evidence type="ECO:0000256" key="1">
    <source>
        <dbReference type="ARBA" id="ARBA00004613"/>
    </source>
</evidence>
<sequence>MIHTLAFLAAAVITVYAYQANVCTNEDVRVFARVNNKFGKDLLRLSNSEGNIFFSPSSLTSALSAIYFGANGKTARDLTVLRYLSMQYQNVSSINPVLTYCLELLRTLKSTSRDYTLERANAALVQEGYTILQEYKDRLHESFGTIVKNIDFEEQNEKAVEEINQWVTEKTHGKISKLVDNLDEATKFLLLSAIYFKGTWQTKFDPENTESRPFYNNGKNSPKSVLTMKLNTKFPYLYDPVNEYRALQLPYKGNSISMIIVLPFERDGIEKLQQSITSETLIDILERVRETQVTVFLPKFNIIHSMSLKDDLISAGLGSMFSTNADFSRITGNKGLYVSDIIHKAVVEVNEEGSEAAAVTGAIFFPTSLEIPYDRNIFKADHPFLFFIIDNRSGSNLFIGRVTKL</sequence>
<evidence type="ECO:0000256" key="9">
    <source>
        <dbReference type="SAM" id="SignalP"/>
    </source>
</evidence>
<dbReference type="InterPro" id="IPR023796">
    <property type="entry name" value="Serpin_dom"/>
</dbReference>
<feature type="chain" id="PRO_5012099980" evidence="9">
    <location>
        <begin position="18"/>
        <end position="405"/>
    </location>
</feature>
<name>A0A1W7RAM3_9SCOR</name>
<keyword evidence="6" id="KW-0722">Serine protease inhibitor</keyword>
<dbReference type="Gene3D" id="3.30.497.10">
    <property type="entry name" value="Antithrombin, subunit I, domain 2"/>
    <property type="match status" value="1"/>
</dbReference>
<keyword evidence="5 9" id="KW-0732">Signal</keyword>
<evidence type="ECO:0000256" key="4">
    <source>
        <dbReference type="ARBA" id="ARBA00022690"/>
    </source>
</evidence>
<dbReference type="InterPro" id="IPR023795">
    <property type="entry name" value="Serpin_CS"/>
</dbReference>
<feature type="signal peptide" evidence="9">
    <location>
        <begin position="1"/>
        <end position="17"/>
    </location>
</feature>
<dbReference type="SMART" id="SM00093">
    <property type="entry name" value="SERPIN"/>
    <property type="match status" value="1"/>
</dbReference>
<evidence type="ECO:0000259" key="10">
    <source>
        <dbReference type="SMART" id="SM00093"/>
    </source>
</evidence>
<dbReference type="InterPro" id="IPR042178">
    <property type="entry name" value="Serpin_sf_1"/>
</dbReference>
<evidence type="ECO:0000256" key="5">
    <source>
        <dbReference type="ARBA" id="ARBA00022729"/>
    </source>
</evidence>
<dbReference type="InterPro" id="IPR042185">
    <property type="entry name" value="Serpin_sf_2"/>
</dbReference>
<evidence type="ECO:0000256" key="7">
    <source>
        <dbReference type="ARBA" id="ARBA00023180"/>
    </source>
</evidence>
<proteinExistence type="inferred from homology"/>
<dbReference type="SUPFAM" id="SSF56574">
    <property type="entry name" value="Serpins"/>
    <property type="match status" value="1"/>
</dbReference>
<dbReference type="InterPro" id="IPR000215">
    <property type="entry name" value="Serpin_fam"/>
</dbReference>
<evidence type="ECO:0000313" key="11">
    <source>
        <dbReference type="EMBL" id="JAV48184.1"/>
    </source>
</evidence>
<dbReference type="Gene3D" id="2.30.39.10">
    <property type="entry name" value="Alpha-1-antitrypsin, domain 1"/>
    <property type="match status" value="1"/>
</dbReference>
<evidence type="ECO:0000256" key="6">
    <source>
        <dbReference type="ARBA" id="ARBA00022900"/>
    </source>
</evidence>
<keyword evidence="4" id="KW-0646">Protease inhibitor</keyword>